<evidence type="ECO:0000256" key="3">
    <source>
        <dbReference type="RuleBase" id="RU000363"/>
    </source>
</evidence>
<dbReference type="FunFam" id="3.40.50.720:FF:000215">
    <property type="entry name" value="3-hydroxyacyl-CoA dehydrogenase type-2"/>
    <property type="match status" value="1"/>
</dbReference>
<feature type="domain" description="Ketoreductase" evidence="4">
    <location>
        <begin position="6"/>
        <end position="192"/>
    </location>
</feature>
<proteinExistence type="inferred from homology"/>
<dbReference type="AlphaFoldDB" id="A0A2S5TEP6"/>
<dbReference type="PANTHER" id="PTHR43658:SF8">
    <property type="entry name" value="17-BETA-HYDROXYSTEROID DEHYDROGENASE 14-RELATED"/>
    <property type="match status" value="1"/>
</dbReference>
<dbReference type="InterPro" id="IPR020904">
    <property type="entry name" value="Sc_DH/Rdtase_CS"/>
</dbReference>
<dbReference type="Proteomes" id="UP000238220">
    <property type="component" value="Unassembled WGS sequence"/>
</dbReference>
<organism evidence="5 6">
    <name type="scientific">Solimonas fluminis</name>
    <dbReference type="NCBI Taxonomy" id="2086571"/>
    <lineage>
        <taxon>Bacteria</taxon>
        <taxon>Pseudomonadati</taxon>
        <taxon>Pseudomonadota</taxon>
        <taxon>Gammaproteobacteria</taxon>
        <taxon>Nevskiales</taxon>
        <taxon>Nevskiaceae</taxon>
        <taxon>Solimonas</taxon>
    </lineage>
</organism>
<comment type="similarity">
    <text evidence="1 3">Belongs to the short-chain dehydrogenases/reductases (SDR) family.</text>
</comment>
<keyword evidence="2" id="KW-0560">Oxidoreductase</keyword>
<dbReference type="SUPFAM" id="SSF51735">
    <property type="entry name" value="NAD(P)-binding Rossmann-fold domains"/>
    <property type="match status" value="1"/>
</dbReference>
<name>A0A2S5TEP6_9GAMM</name>
<sequence>MKIENSVFIITGGASGLGAATAQALAARGGKVLIADLNEAAGKALAAELGNGARFVRVDVSNEAQVQEAVDVAVKEMGGVHGVINCAGIGTPEKALGKEGPQALASFQRVININLTGSFNVIRLAAWAMSQQAPNADGERGVVINTASVAAFDGQIGQPAYAASKAGVVGMTLPLAREFARFGIRVLTIAPGLFETPMMASLPPAAQEALGKSVPFPPRLGRPAEYAQLAVQIVENVMLNGETIRLDGALRMAPK</sequence>
<dbReference type="Pfam" id="PF00106">
    <property type="entry name" value="adh_short"/>
    <property type="match status" value="1"/>
</dbReference>
<dbReference type="PRINTS" id="PR00080">
    <property type="entry name" value="SDRFAMILY"/>
</dbReference>
<dbReference type="Gene3D" id="3.40.50.720">
    <property type="entry name" value="NAD(P)-binding Rossmann-like Domain"/>
    <property type="match status" value="1"/>
</dbReference>
<accession>A0A2S5TEP6</accession>
<protein>
    <submittedName>
        <fullName evidence="5">3-hydroxyacyl-CoA dehydrogenase</fullName>
    </submittedName>
</protein>
<dbReference type="PRINTS" id="PR00081">
    <property type="entry name" value="GDHRDH"/>
</dbReference>
<dbReference type="PANTHER" id="PTHR43658">
    <property type="entry name" value="SHORT-CHAIN DEHYDROGENASE/REDUCTASE"/>
    <property type="match status" value="1"/>
</dbReference>
<keyword evidence="6" id="KW-1185">Reference proteome</keyword>
<comment type="caution">
    <text evidence="5">The sequence shown here is derived from an EMBL/GenBank/DDBJ whole genome shotgun (WGS) entry which is preliminary data.</text>
</comment>
<dbReference type="GO" id="GO:0016491">
    <property type="term" value="F:oxidoreductase activity"/>
    <property type="evidence" value="ECO:0007669"/>
    <property type="project" value="UniProtKB-KW"/>
</dbReference>
<dbReference type="RefSeq" id="WP_104230998.1">
    <property type="nucleotide sequence ID" value="NZ_PSNW01000007.1"/>
</dbReference>
<evidence type="ECO:0000259" key="4">
    <source>
        <dbReference type="SMART" id="SM00822"/>
    </source>
</evidence>
<gene>
    <name evidence="5" type="ORF">C3942_14140</name>
</gene>
<dbReference type="PROSITE" id="PS00061">
    <property type="entry name" value="ADH_SHORT"/>
    <property type="match status" value="1"/>
</dbReference>
<dbReference type="InterPro" id="IPR036291">
    <property type="entry name" value="NAD(P)-bd_dom_sf"/>
</dbReference>
<dbReference type="OrthoDB" id="9794138at2"/>
<evidence type="ECO:0000256" key="2">
    <source>
        <dbReference type="ARBA" id="ARBA00023002"/>
    </source>
</evidence>
<dbReference type="InterPro" id="IPR002347">
    <property type="entry name" value="SDR_fam"/>
</dbReference>
<evidence type="ECO:0000313" key="6">
    <source>
        <dbReference type="Proteomes" id="UP000238220"/>
    </source>
</evidence>
<evidence type="ECO:0000256" key="1">
    <source>
        <dbReference type="ARBA" id="ARBA00006484"/>
    </source>
</evidence>
<reference evidence="5 6" key="1">
    <citation type="submission" date="2018-02" db="EMBL/GenBank/DDBJ databases">
        <title>Genome sequencing of Solimonas sp. HR-BB.</title>
        <authorList>
            <person name="Lee Y."/>
            <person name="Jeon C.O."/>
        </authorList>
    </citation>
    <scope>NUCLEOTIDE SEQUENCE [LARGE SCALE GENOMIC DNA]</scope>
    <source>
        <strain evidence="5 6">HR-BB</strain>
    </source>
</reference>
<dbReference type="InterPro" id="IPR057326">
    <property type="entry name" value="KR_dom"/>
</dbReference>
<dbReference type="SMART" id="SM00822">
    <property type="entry name" value="PKS_KR"/>
    <property type="match status" value="1"/>
</dbReference>
<dbReference type="EMBL" id="PSNW01000007">
    <property type="protein sequence ID" value="PPE73402.1"/>
    <property type="molecule type" value="Genomic_DNA"/>
</dbReference>
<evidence type="ECO:0000313" key="5">
    <source>
        <dbReference type="EMBL" id="PPE73402.1"/>
    </source>
</evidence>